<dbReference type="GO" id="GO:0003676">
    <property type="term" value="F:nucleic acid binding"/>
    <property type="evidence" value="ECO:0007669"/>
    <property type="project" value="InterPro"/>
</dbReference>
<dbReference type="PANTHER" id="PTHR11472">
    <property type="entry name" value="DNA REPAIR DEAD HELICASE RAD3/XP-D SUBFAMILY MEMBER"/>
    <property type="match status" value="1"/>
</dbReference>
<protein>
    <recommendedName>
        <fullName evidence="6">DNA 5'-3' helicase</fullName>
        <ecNumber evidence="6">5.6.2.3</ecNumber>
    </recommendedName>
</protein>
<evidence type="ECO:0000256" key="4">
    <source>
        <dbReference type="ARBA" id="ARBA00022840"/>
    </source>
</evidence>
<dbReference type="InterPro" id="IPR014013">
    <property type="entry name" value="Helic_SF1/SF2_ATP-bd_DinG/Rad3"/>
</dbReference>
<dbReference type="SUPFAM" id="SSF52540">
    <property type="entry name" value="P-loop containing nucleoside triphosphate hydrolases"/>
    <property type="match status" value="1"/>
</dbReference>
<dbReference type="EMBL" id="CP017812">
    <property type="protein sequence ID" value="AOZ73491.1"/>
    <property type="molecule type" value="Genomic_DNA"/>
</dbReference>
<evidence type="ECO:0000313" key="10">
    <source>
        <dbReference type="Proteomes" id="UP000176288"/>
    </source>
</evidence>
<evidence type="ECO:0000256" key="5">
    <source>
        <dbReference type="ARBA" id="ARBA00038058"/>
    </source>
</evidence>
<dbReference type="STRING" id="1912795.BK816_05765"/>
<dbReference type="GO" id="GO:0043139">
    <property type="term" value="F:5'-3' DNA helicase activity"/>
    <property type="evidence" value="ECO:0007669"/>
    <property type="project" value="UniProtKB-EC"/>
</dbReference>
<dbReference type="SMART" id="SM00487">
    <property type="entry name" value="DEXDc"/>
    <property type="match status" value="1"/>
</dbReference>
<keyword evidence="10" id="KW-1185">Reference proteome</keyword>
<dbReference type="GO" id="GO:0005524">
    <property type="term" value="F:ATP binding"/>
    <property type="evidence" value="ECO:0007669"/>
    <property type="project" value="UniProtKB-KW"/>
</dbReference>
<evidence type="ECO:0000256" key="2">
    <source>
        <dbReference type="ARBA" id="ARBA00022741"/>
    </source>
</evidence>
<evidence type="ECO:0000256" key="3">
    <source>
        <dbReference type="ARBA" id="ARBA00022801"/>
    </source>
</evidence>
<proteinExistence type="inferred from homology"/>
<accession>A0A1D9MM95</accession>
<keyword evidence="2" id="KW-0547">Nucleotide-binding</keyword>
<evidence type="ECO:0000256" key="6">
    <source>
        <dbReference type="ARBA" id="ARBA00044969"/>
    </source>
</evidence>
<name>A0A1D9MM95_9ACTO</name>
<comment type="cofactor">
    <cofactor evidence="1">
        <name>[4Fe-4S] cluster</name>
        <dbReference type="ChEBI" id="CHEBI:49883"/>
    </cofactor>
</comment>
<dbReference type="Pfam" id="PF13307">
    <property type="entry name" value="Helicase_C_2"/>
    <property type="match status" value="1"/>
</dbReference>
<dbReference type="PROSITE" id="PS51193">
    <property type="entry name" value="HELICASE_ATP_BIND_2"/>
    <property type="match status" value="1"/>
</dbReference>
<comment type="catalytic activity">
    <reaction evidence="7">
        <text>ATP + H2O = ADP + phosphate + H(+)</text>
        <dbReference type="Rhea" id="RHEA:13065"/>
        <dbReference type="ChEBI" id="CHEBI:15377"/>
        <dbReference type="ChEBI" id="CHEBI:15378"/>
        <dbReference type="ChEBI" id="CHEBI:30616"/>
        <dbReference type="ChEBI" id="CHEBI:43474"/>
        <dbReference type="ChEBI" id="CHEBI:456216"/>
        <dbReference type="EC" id="5.6.2.3"/>
    </reaction>
</comment>
<dbReference type="InterPro" id="IPR006555">
    <property type="entry name" value="ATP-dep_Helicase_C"/>
</dbReference>
<dbReference type="InterPro" id="IPR045028">
    <property type="entry name" value="DinG/Rad3-like"/>
</dbReference>
<feature type="domain" description="Helicase ATP-binding" evidence="8">
    <location>
        <begin position="1"/>
        <end position="281"/>
    </location>
</feature>
<dbReference type="EC" id="5.6.2.3" evidence="6"/>
<reference evidence="9 10" key="1">
    <citation type="submission" date="2016-10" db="EMBL/GenBank/DDBJ databases">
        <title>Actinomyces aegypiusis sp. nov., isolated from the Aegypius monachus in Qinghai Tibet Plateau China.</title>
        <authorList>
            <person name="Wang Y."/>
        </authorList>
    </citation>
    <scope>NUCLEOTIDE SEQUENCE [LARGE SCALE GENOMIC DNA]</scope>
    <source>
        <strain evidence="9 10">VUL4_3</strain>
    </source>
</reference>
<keyword evidence="3" id="KW-0378">Hydrolase</keyword>
<dbReference type="GO" id="GO:0006139">
    <property type="term" value="P:nucleobase-containing compound metabolic process"/>
    <property type="evidence" value="ECO:0007669"/>
    <property type="project" value="InterPro"/>
</dbReference>
<dbReference type="InterPro" id="IPR027417">
    <property type="entry name" value="P-loop_NTPase"/>
</dbReference>
<dbReference type="Proteomes" id="UP000176288">
    <property type="component" value="Chromosome"/>
</dbReference>
<dbReference type="KEGG" id="avu:BK816_05765"/>
<dbReference type="InterPro" id="IPR011545">
    <property type="entry name" value="DEAD/DEAH_box_helicase_dom"/>
</dbReference>
<organism evidence="9 10">
    <name type="scientific">Boudabousia tangfeifanii</name>
    <dbReference type="NCBI Taxonomy" id="1912795"/>
    <lineage>
        <taxon>Bacteria</taxon>
        <taxon>Bacillati</taxon>
        <taxon>Actinomycetota</taxon>
        <taxon>Actinomycetes</taxon>
        <taxon>Actinomycetales</taxon>
        <taxon>Actinomycetaceae</taxon>
        <taxon>Boudabousia</taxon>
    </lineage>
</organism>
<dbReference type="AlphaFoldDB" id="A0A1D9MM95"/>
<sequence length="630" mass="68522">MGGANRDGQEKMLTEVESAFQDDHNLLVQAGTGTGKSLGYLVPMIHACANGEKRGVISTATLALQRQIFNHDVPLVNQVFQEKMGYQADVALLKGWNNYVCQYKLSGTFSEADALFALTDAGQADSAAPSAMGEEILRVRQWAKTCKTGDRDELEPGVNDRIWRQVSLTRRECVGEDCPFWDQCFAQEARAKAAEADVVITNHAILGITATTDSQVLPDYDLLVVDEAHDLAGAVRNSATVEITGNALLQLHRQFERQGVEGVEDMSNVVDSLNQAMGQMEPGLIETGGPKNFGAALQVLSTMVSKAAKELNTKSREGGSAALNLVKNTAADMASVLEFATQDDPTVVRWISLDRDQIPHLYAAPLHVAGKLANRIWSEKTAVLTSATLQIGGTFENSAKASGIALAEKPWQGVDVGSPFDYRKQGILYVAEHLPQPGREGPSEQALAELVALAQASNGGVLGLYSSFKGAQRAAEIMREKTDLEVYCQGEDVIPTLVRKFASHGNACLFGTLSLWQGVDVPGSACRLVVIDRIPFPRPDDPMIRARNRAAEEKRQNAFMQVSIPHAALLLAQGVGRLLRRSDDRGMVAILDPRIRTRQYGTFLVRSLPDFWKTTDPQLARDALKRLSAV</sequence>
<dbReference type="PANTHER" id="PTHR11472:SF34">
    <property type="entry name" value="REGULATOR OF TELOMERE ELONGATION HELICASE 1"/>
    <property type="match status" value="1"/>
</dbReference>
<comment type="similarity">
    <text evidence="5">Belongs to the helicase family. DinG subfamily.</text>
</comment>
<dbReference type="SMART" id="SM00491">
    <property type="entry name" value="HELICc2"/>
    <property type="match status" value="1"/>
</dbReference>
<evidence type="ECO:0000256" key="1">
    <source>
        <dbReference type="ARBA" id="ARBA00001966"/>
    </source>
</evidence>
<dbReference type="Pfam" id="PF00270">
    <property type="entry name" value="DEAD"/>
    <property type="match status" value="1"/>
</dbReference>
<dbReference type="GO" id="GO:0016818">
    <property type="term" value="F:hydrolase activity, acting on acid anhydrides, in phosphorus-containing anhydrides"/>
    <property type="evidence" value="ECO:0007669"/>
    <property type="project" value="InterPro"/>
</dbReference>
<dbReference type="Gene3D" id="3.40.50.300">
    <property type="entry name" value="P-loop containing nucleotide triphosphate hydrolases"/>
    <property type="match status" value="2"/>
</dbReference>
<evidence type="ECO:0000259" key="8">
    <source>
        <dbReference type="PROSITE" id="PS51193"/>
    </source>
</evidence>
<dbReference type="InterPro" id="IPR014001">
    <property type="entry name" value="Helicase_ATP-bd"/>
</dbReference>
<gene>
    <name evidence="9" type="ORF">BK816_05765</name>
</gene>
<evidence type="ECO:0000313" key="9">
    <source>
        <dbReference type="EMBL" id="AOZ73491.1"/>
    </source>
</evidence>
<evidence type="ECO:0000256" key="7">
    <source>
        <dbReference type="ARBA" id="ARBA00048954"/>
    </source>
</evidence>
<keyword evidence="4" id="KW-0067">ATP-binding</keyword>